<dbReference type="Proteomes" id="UP000265631">
    <property type="component" value="Unassembled WGS sequence"/>
</dbReference>
<sequence>MNNVMGDIGTSWNPPISNFAFPWFMDGLDMTFDVPDLQHDTLPLLTPSLSVPTTSLAQPRPDNSSQSYLRPITICSPYTKTCKPFPEPADASLQMAGAEIYGHIQSIPKQTSEGLENFYRSQCHGNAPGMPSRILDAFVELYFEYFDPQFPFLHPSSVENSEIPWILLLAIAAVGSHYSEIKEADQYNAVLCELLARAVEVTVLEKLMKPDLATVQSVFLLHVLWMFSGSHRDKVVLQHKRNSLATMCWDLITADGRSSMGHQPNPRQEWLDWLYSESLLRLATCIRGLECLGHLFLGTPLLFNFRDRTRQIPCSEAIWQSRNAENWKAAQVMADSEPISTFVSKMTLLELFIDEKNIARQLRSSQLLRSSFANDYHIIQIADYENPQLEASIDKAAFNGTETLFHVLAILKRLPLEILHSATGWQANKQQMLDAKHKLEAFLKDGHKTRQCLWHAASIFKTTRSSRRLACYDALSLTVAMGYIYCYLELSPPKPPAATRPAIVRLDQLRDPAEWIENGHDKLVHLTGRTLKTTVSDGLE</sequence>
<dbReference type="EMBL" id="PXXK01000350">
    <property type="protein sequence ID" value="RFN45483.1"/>
    <property type="molecule type" value="Genomic_DNA"/>
</dbReference>
<evidence type="ECO:0000256" key="4">
    <source>
        <dbReference type="ARBA" id="ARBA00023163"/>
    </source>
</evidence>
<evidence type="ECO:0000313" key="8">
    <source>
        <dbReference type="Proteomes" id="UP000265631"/>
    </source>
</evidence>
<evidence type="ECO:0000313" key="7">
    <source>
        <dbReference type="EMBL" id="RFN45483.1"/>
    </source>
</evidence>
<proteinExistence type="predicted"/>
<dbReference type="PANTHER" id="PTHR47660:SF2">
    <property type="entry name" value="TRANSCRIPTION FACTOR WITH C2H2 AND ZN(2)-CYS(6) DNA BINDING DOMAIN (EUROFUNG)"/>
    <property type="match status" value="1"/>
</dbReference>
<dbReference type="GO" id="GO:0006351">
    <property type="term" value="P:DNA-templated transcription"/>
    <property type="evidence" value="ECO:0007669"/>
    <property type="project" value="InterPro"/>
</dbReference>
<keyword evidence="1" id="KW-0479">Metal-binding</keyword>
<evidence type="ECO:0000259" key="6">
    <source>
        <dbReference type="Pfam" id="PF04082"/>
    </source>
</evidence>
<evidence type="ECO:0000256" key="3">
    <source>
        <dbReference type="ARBA" id="ARBA00023015"/>
    </source>
</evidence>
<keyword evidence="5" id="KW-0539">Nucleus</keyword>
<feature type="domain" description="Xylanolytic transcriptional activator regulatory" evidence="6">
    <location>
        <begin position="140"/>
        <end position="346"/>
    </location>
</feature>
<dbReference type="AlphaFoldDB" id="A0A395ME02"/>
<organism evidence="7 8">
    <name type="scientific">Fusarium flagelliforme</name>
    <dbReference type="NCBI Taxonomy" id="2675880"/>
    <lineage>
        <taxon>Eukaryota</taxon>
        <taxon>Fungi</taxon>
        <taxon>Dikarya</taxon>
        <taxon>Ascomycota</taxon>
        <taxon>Pezizomycotina</taxon>
        <taxon>Sordariomycetes</taxon>
        <taxon>Hypocreomycetidae</taxon>
        <taxon>Hypocreales</taxon>
        <taxon>Nectriaceae</taxon>
        <taxon>Fusarium</taxon>
        <taxon>Fusarium incarnatum-equiseti species complex</taxon>
    </lineage>
</organism>
<dbReference type="PANTHER" id="PTHR47660">
    <property type="entry name" value="TRANSCRIPTION FACTOR WITH C2H2 AND ZN(2)-CYS(6) DNA BINDING DOMAIN (EUROFUNG)-RELATED-RELATED"/>
    <property type="match status" value="1"/>
</dbReference>
<dbReference type="InterPro" id="IPR007219">
    <property type="entry name" value="XnlR_reg_dom"/>
</dbReference>
<evidence type="ECO:0000256" key="2">
    <source>
        <dbReference type="ARBA" id="ARBA00022833"/>
    </source>
</evidence>
<keyword evidence="8" id="KW-1185">Reference proteome</keyword>
<evidence type="ECO:0000256" key="1">
    <source>
        <dbReference type="ARBA" id="ARBA00022723"/>
    </source>
</evidence>
<dbReference type="GO" id="GO:0003677">
    <property type="term" value="F:DNA binding"/>
    <property type="evidence" value="ECO:0007669"/>
    <property type="project" value="InterPro"/>
</dbReference>
<keyword evidence="3" id="KW-0805">Transcription regulation</keyword>
<evidence type="ECO:0000256" key="5">
    <source>
        <dbReference type="ARBA" id="ARBA00023242"/>
    </source>
</evidence>
<protein>
    <recommendedName>
        <fullName evidence="6">Xylanolytic transcriptional activator regulatory domain-containing protein</fullName>
    </recommendedName>
</protein>
<comment type="caution">
    <text evidence="7">The sequence shown here is derived from an EMBL/GenBank/DDBJ whole genome shotgun (WGS) entry which is preliminary data.</text>
</comment>
<dbReference type="CDD" id="cd12148">
    <property type="entry name" value="fungal_TF_MHR"/>
    <property type="match status" value="1"/>
</dbReference>
<dbReference type="Pfam" id="PF04082">
    <property type="entry name" value="Fungal_trans"/>
    <property type="match status" value="1"/>
</dbReference>
<dbReference type="STRING" id="2594813.A0A395ME02"/>
<accession>A0A395ME02</accession>
<name>A0A395ME02_9HYPO</name>
<dbReference type="GO" id="GO:0008270">
    <property type="term" value="F:zinc ion binding"/>
    <property type="evidence" value="ECO:0007669"/>
    <property type="project" value="InterPro"/>
</dbReference>
<keyword evidence="4" id="KW-0804">Transcription</keyword>
<keyword evidence="2" id="KW-0862">Zinc</keyword>
<reference evidence="7 8" key="1">
    <citation type="journal article" date="2018" name="PLoS Pathog.">
        <title>Evolution of structural diversity of trichothecenes, a family of toxins produced by plant pathogenic and entomopathogenic fungi.</title>
        <authorList>
            <person name="Proctor R.H."/>
            <person name="McCormick S.P."/>
            <person name="Kim H.S."/>
            <person name="Cardoza R.E."/>
            <person name="Stanley A.M."/>
            <person name="Lindo L."/>
            <person name="Kelly A."/>
            <person name="Brown D.W."/>
            <person name="Lee T."/>
            <person name="Vaughan M.M."/>
            <person name="Alexander N.J."/>
            <person name="Busman M."/>
            <person name="Gutierrez S."/>
        </authorList>
    </citation>
    <scope>NUCLEOTIDE SEQUENCE [LARGE SCALE GENOMIC DNA]</scope>
    <source>
        <strain evidence="7 8">NRRL 13405</strain>
    </source>
</reference>
<gene>
    <name evidence="7" type="ORF">FIE12Z_10245</name>
</gene>